<evidence type="ECO:0000313" key="9">
    <source>
        <dbReference type="Proteomes" id="UP001341840"/>
    </source>
</evidence>
<keyword evidence="7" id="KW-0812">Transmembrane</keyword>
<keyword evidence="3" id="KW-0813">Transport</keyword>
<dbReference type="InterPro" id="IPR005124">
    <property type="entry name" value="V-ATPase_G"/>
</dbReference>
<reference evidence="8 9" key="1">
    <citation type="journal article" date="2023" name="Plants (Basel)">
        <title>Bridging the Gap: Combining Genomics and Transcriptomics Approaches to Understand Stylosanthes scabra, an Orphan Legume from the Brazilian Caatinga.</title>
        <authorList>
            <person name="Ferreira-Neto J.R.C."/>
            <person name="da Silva M.D."/>
            <person name="Binneck E."/>
            <person name="de Melo N.F."/>
            <person name="da Silva R.H."/>
            <person name="de Melo A.L.T.M."/>
            <person name="Pandolfi V."/>
            <person name="Bustamante F.O."/>
            <person name="Brasileiro-Vidal A.C."/>
            <person name="Benko-Iseppon A.M."/>
        </authorList>
    </citation>
    <scope>NUCLEOTIDE SEQUENCE [LARGE SCALE GENOMIC DNA]</scope>
    <source>
        <tissue evidence="8">Leaves</tissue>
    </source>
</reference>
<keyword evidence="9" id="KW-1185">Reference proteome</keyword>
<dbReference type="Pfam" id="PF03179">
    <property type="entry name" value="V-ATPase_G"/>
    <property type="match status" value="1"/>
</dbReference>
<dbReference type="Proteomes" id="UP001341840">
    <property type="component" value="Unassembled WGS sequence"/>
</dbReference>
<organism evidence="8 9">
    <name type="scientific">Stylosanthes scabra</name>
    <dbReference type="NCBI Taxonomy" id="79078"/>
    <lineage>
        <taxon>Eukaryota</taxon>
        <taxon>Viridiplantae</taxon>
        <taxon>Streptophyta</taxon>
        <taxon>Embryophyta</taxon>
        <taxon>Tracheophyta</taxon>
        <taxon>Spermatophyta</taxon>
        <taxon>Magnoliopsida</taxon>
        <taxon>eudicotyledons</taxon>
        <taxon>Gunneridae</taxon>
        <taxon>Pentapetalae</taxon>
        <taxon>rosids</taxon>
        <taxon>fabids</taxon>
        <taxon>Fabales</taxon>
        <taxon>Fabaceae</taxon>
        <taxon>Papilionoideae</taxon>
        <taxon>50 kb inversion clade</taxon>
        <taxon>dalbergioids sensu lato</taxon>
        <taxon>Dalbergieae</taxon>
        <taxon>Pterocarpus clade</taxon>
        <taxon>Stylosanthes</taxon>
    </lineage>
</organism>
<keyword evidence="7" id="KW-0472">Membrane</keyword>
<evidence type="ECO:0000256" key="7">
    <source>
        <dbReference type="SAM" id="Phobius"/>
    </source>
</evidence>
<evidence type="ECO:0000256" key="5">
    <source>
        <dbReference type="ARBA" id="ARBA00023065"/>
    </source>
</evidence>
<keyword evidence="7" id="KW-1133">Transmembrane helix</keyword>
<dbReference type="PANTHER" id="PTHR12713">
    <property type="entry name" value="VACUOLAR ATP SYNTHASE SUBUNIT G"/>
    <property type="match status" value="1"/>
</dbReference>
<feature type="transmembrane region" description="Helical" evidence="7">
    <location>
        <begin position="106"/>
        <end position="124"/>
    </location>
</feature>
<dbReference type="EMBL" id="JASCZI010090859">
    <property type="protein sequence ID" value="MED6147228.1"/>
    <property type="molecule type" value="Genomic_DNA"/>
</dbReference>
<comment type="similarity">
    <text evidence="2">Belongs to the V-ATPase G subunit family.</text>
</comment>
<dbReference type="Gene3D" id="1.20.5.2950">
    <property type="match status" value="1"/>
</dbReference>
<evidence type="ECO:0000256" key="4">
    <source>
        <dbReference type="ARBA" id="ARBA00022781"/>
    </source>
</evidence>
<name>A0ABU6TH83_9FABA</name>
<proteinExistence type="inferred from homology"/>
<feature type="compositionally biased region" description="Polar residues" evidence="6">
    <location>
        <begin position="45"/>
        <end position="55"/>
    </location>
</feature>
<gene>
    <name evidence="8" type="ORF">PIB30_042182</name>
</gene>
<accession>A0ABU6TH83</accession>
<evidence type="ECO:0000256" key="6">
    <source>
        <dbReference type="SAM" id="MobiDB-lite"/>
    </source>
</evidence>
<keyword evidence="4" id="KW-0375">Hydrogen ion transport</keyword>
<evidence type="ECO:0008006" key="10">
    <source>
        <dbReference type="Google" id="ProtNLM"/>
    </source>
</evidence>
<protein>
    <recommendedName>
        <fullName evidence="10">V-type proton ATPase subunit G</fullName>
    </recommendedName>
</protein>
<comment type="caution">
    <text evidence="8">The sequence shown here is derived from an EMBL/GenBank/DDBJ whole genome shotgun (WGS) entry which is preliminary data.</text>
</comment>
<evidence type="ECO:0000256" key="3">
    <source>
        <dbReference type="ARBA" id="ARBA00022448"/>
    </source>
</evidence>
<evidence type="ECO:0000313" key="8">
    <source>
        <dbReference type="EMBL" id="MED6147228.1"/>
    </source>
</evidence>
<keyword evidence="5" id="KW-0406">Ion transport</keyword>
<dbReference type="PANTHER" id="PTHR12713:SF11">
    <property type="entry name" value="V-TYPE PROTON ATPASE SUBUNIT G"/>
    <property type="match status" value="1"/>
</dbReference>
<evidence type="ECO:0000256" key="1">
    <source>
        <dbReference type="ARBA" id="ARBA00003847"/>
    </source>
</evidence>
<feature type="region of interest" description="Disordered" evidence="6">
    <location>
        <begin position="20"/>
        <end position="56"/>
    </location>
</feature>
<comment type="function">
    <text evidence="1">Catalytic subunit of the peripheral V1 complex of vacuolar ATPase (V-ATPase). V-ATPase is responsible for acidifying a variety of intracellular compartments in eukaryotic cells.</text>
</comment>
<evidence type="ECO:0000256" key="2">
    <source>
        <dbReference type="ARBA" id="ARBA00010066"/>
    </source>
</evidence>
<sequence>MHREEEEAKKKRAEYETARLYAEFPDPEGEKSKDGVSGPKKGSRMASSSRGQSGIQQLLAAEQEAKQIVDAAKNEKLARLKYAKDEVEKEIAEHRAQLEYEFQKKVSEGGILNMLVVLLYLLLVHKGGAFRRQWEDGHSNFFFI</sequence>